<evidence type="ECO:0000256" key="1">
    <source>
        <dbReference type="SAM" id="MobiDB-lite"/>
    </source>
</evidence>
<dbReference type="Proteomes" id="UP000499080">
    <property type="component" value="Unassembled WGS sequence"/>
</dbReference>
<feature type="compositionally biased region" description="Basic and acidic residues" evidence="1">
    <location>
        <begin position="10"/>
        <end position="22"/>
    </location>
</feature>
<feature type="region of interest" description="Disordered" evidence="1">
    <location>
        <begin position="1"/>
        <end position="22"/>
    </location>
</feature>
<reference evidence="2 3" key="1">
    <citation type="journal article" date="2019" name="Sci. Rep.">
        <title>Orb-weaving spider Araneus ventricosus genome elucidates the spidroin gene catalogue.</title>
        <authorList>
            <person name="Kono N."/>
            <person name="Nakamura H."/>
            <person name="Ohtoshi R."/>
            <person name="Moran D.A.P."/>
            <person name="Shinohara A."/>
            <person name="Yoshida Y."/>
            <person name="Fujiwara M."/>
            <person name="Mori M."/>
            <person name="Tomita M."/>
            <person name="Arakawa K."/>
        </authorList>
    </citation>
    <scope>NUCLEOTIDE SEQUENCE [LARGE SCALE GENOMIC DNA]</scope>
</reference>
<keyword evidence="3" id="KW-1185">Reference proteome</keyword>
<proteinExistence type="predicted"/>
<organism evidence="2 3">
    <name type="scientific">Araneus ventricosus</name>
    <name type="common">Orbweaver spider</name>
    <name type="synonym">Epeira ventricosa</name>
    <dbReference type="NCBI Taxonomy" id="182803"/>
    <lineage>
        <taxon>Eukaryota</taxon>
        <taxon>Metazoa</taxon>
        <taxon>Ecdysozoa</taxon>
        <taxon>Arthropoda</taxon>
        <taxon>Chelicerata</taxon>
        <taxon>Arachnida</taxon>
        <taxon>Araneae</taxon>
        <taxon>Araneomorphae</taxon>
        <taxon>Entelegynae</taxon>
        <taxon>Araneoidea</taxon>
        <taxon>Araneidae</taxon>
        <taxon>Araneus</taxon>
    </lineage>
</organism>
<evidence type="ECO:0000313" key="2">
    <source>
        <dbReference type="EMBL" id="GBM41457.1"/>
    </source>
</evidence>
<dbReference type="EMBL" id="BGPR01000963">
    <property type="protein sequence ID" value="GBM41457.1"/>
    <property type="molecule type" value="Genomic_DNA"/>
</dbReference>
<gene>
    <name evidence="2" type="ORF">AVEN_130926_1</name>
</gene>
<sequence>MKTKATSTNDKCEVQRGNERTSKIQTPKKNYLHRLKGNYTLQLSSLFSGLSDRKEGHPPSYAQGHIERETVRRNRCPLMEKNSAVRYRFKLHLRKKESLTTGGVTSRHLGQYTAR</sequence>
<name>A0A4Y2FKB6_ARAVE</name>
<comment type="caution">
    <text evidence="2">The sequence shown here is derived from an EMBL/GenBank/DDBJ whole genome shotgun (WGS) entry which is preliminary data.</text>
</comment>
<protein>
    <submittedName>
        <fullName evidence="2">Uncharacterized protein</fullName>
    </submittedName>
</protein>
<accession>A0A4Y2FKB6</accession>
<dbReference type="AlphaFoldDB" id="A0A4Y2FKB6"/>
<evidence type="ECO:0000313" key="3">
    <source>
        <dbReference type="Proteomes" id="UP000499080"/>
    </source>
</evidence>